<protein>
    <submittedName>
        <fullName evidence="1">Uncharacterized protein</fullName>
    </submittedName>
</protein>
<evidence type="ECO:0000313" key="1">
    <source>
        <dbReference type="EMBL" id="CAJ0609026.1"/>
    </source>
</evidence>
<proteinExistence type="predicted"/>
<keyword evidence="2" id="KW-1185">Reference proteome</keyword>
<reference evidence="1" key="1">
    <citation type="submission" date="2023-07" db="EMBL/GenBank/DDBJ databases">
        <authorList>
            <consortium name="CYATHOMIX"/>
        </authorList>
    </citation>
    <scope>NUCLEOTIDE SEQUENCE</scope>
    <source>
        <strain evidence="1">N/A</strain>
    </source>
</reference>
<accession>A0AA36HER9</accession>
<organism evidence="1 2">
    <name type="scientific">Cylicocyclus nassatus</name>
    <name type="common">Nematode worm</name>
    <dbReference type="NCBI Taxonomy" id="53992"/>
    <lineage>
        <taxon>Eukaryota</taxon>
        <taxon>Metazoa</taxon>
        <taxon>Ecdysozoa</taxon>
        <taxon>Nematoda</taxon>
        <taxon>Chromadorea</taxon>
        <taxon>Rhabditida</taxon>
        <taxon>Rhabditina</taxon>
        <taxon>Rhabditomorpha</taxon>
        <taxon>Strongyloidea</taxon>
        <taxon>Strongylidae</taxon>
        <taxon>Cylicocyclus</taxon>
    </lineage>
</organism>
<name>A0AA36HER9_CYLNA</name>
<dbReference type="AlphaFoldDB" id="A0AA36HER9"/>
<dbReference type="Proteomes" id="UP001176961">
    <property type="component" value="Unassembled WGS sequence"/>
</dbReference>
<comment type="caution">
    <text evidence="1">The sequence shown here is derived from an EMBL/GenBank/DDBJ whole genome shotgun (WGS) entry which is preliminary data.</text>
</comment>
<evidence type="ECO:0000313" key="2">
    <source>
        <dbReference type="Proteomes" id="UP001176961"/>
    </source>
</evidence>
<sequence length="143" mass="16445">MLNDDVKELCSILYHNSLTSMGTNAFYAFVIMATFLETVSAKDINLDPEQIMSELDHYDIQDTRGASLDPDIYDSVLEEFSRFVRNNNEEEQGKDDLQNYIANQRVPIQILPDLTHKMVIIPRDALHRGKQMANNRNTRSLLP</sequence>
<gene>
    <name evidence="1" type="ORF">CYNAS_LOCUS21009</name>
</gene>
<dbReference type="EMBL" id="CATQJL010000326">
    <property type="protein sequence ID" value="CAJ0609026.1"/>
    <property type="molecule type" value="Genomic_DNA"/>
</dbReference>